<dbReference type="AlphaFoldDB" id="A0AAD0KV32"/>
<dbReference type="Proteomes" id="UP000249682">
    <property type="component" value="Chromosome"/>
</dbReference>
<accession>A0AAD0KV32</accession>
<name>A0AAD0KV32_MYCLR</name>
<sequence>MIRGVCTAVTMSLDATGEVRLAPNGRGSWSLSRTERAATRAKNGFLSKIVGLMCMCGEF</sequence>
<proteinExistence type="predicted"/>
<protein>
    <submittedName>
        <fullName evidence="1">Uncharacterized protein</fullName>
    </submittedName>
</protein>
<evidence type="ECO:0000313" key="1">
    <source>
        <dbReference type="EMBL" id="AWV47830.1"/>
    </source>
</evidence>
<dbReference type="EMBL" id="CP029543">
    <property type="protein sequence ID" value="AWV47830.1"/>
    <property type="molecule type" value="Genomic_DNA"/>
</dbReference>
<reference evidence="1 2" key="1">
    <citation type="submission" date="2018-05" db="EMBL/GenBank/DDBJ databases">
        <title>Evolution of small genomes with special reference to Mycobacterium leprae.</title>
        <authorList>
            <person name="Mohanty P.S."/>
            <person name="Bansal A.K."/>
            <person name="Gupta U.D."/>
            <person name="Naaz F."/>
            <person name="Dwivedi V.D."/>
            <person name="Singh H."/>
            <person name="Gupta G."/>
            <person name="Sharma S."/>
            <person name="Arora M."/>
        </authorList>
    </citation>
    <scope>NUCLEOTIDE SEQUENCE [LARGE SCALE GENOMIC DNA]</scope>
    <source>
        <strain evidence="1 2">MRHRU-235-G</strain>
    </source>
</reference>
<evidence type="ECO:0000313" key="2">
    <source>
        <dbReference type="Proteomes" id="UP000249682"/>
    </source>
</evidence>
<organism evidence="1 2">
    <name type="scientific">Mycobacterium leprae</name>
    <dbReference type="NCBI Taxonomy" id="1769"/>
    <lineage>
        <taxon>Bacteria</taxon>
        <taxon>Bacillati</taxon>
        <taxon>Actinomycetota</taxon>
        <taxon>Actinomycetes</taxon>
        <taxon>Mycobacteriales</taxon>
        <taxon>Mycobacteriaceae</taxon>
        <taxon>Mycobacterium</taxon>
    </lineage>
</organism>
<gene>
    <name evidence="1" type="ORF">DIJ64_06355</name>
</gene>